<dbReference type="EMBL" id="CP022752">
    <property type="protein sequence ID" value="ASU78711.1"/>
    <property type="molecule type" value="Genomic_DNA"/>
</dbReference>
<dbReference type="InterPro" id="IPR024520">
    <property type="entry name" value="DUF3558"/>
</dbReference>
<dbReference type="RefSeq" id="WP_043573125.1">
    <property type="nucleotide sequence ID" value="NZ_CP022752.1"/>
</dbReference>
<dbReference type="KEGG" id="aey:CDG81_10980"/>
<evidence type="ECO:0000313" key="4">
    <source>
        <dbReference type="Proteomes" id="UP000215043"/>
    </source>
</evidence>
<dbReference type="Proteomes" id="UP000215043">
    <property type="component" value="Chromosome"/>
</dbReference>
<proteinExistence type="predicted"/>
<sequence length="193" mass="20335">MRNTVTTGISLAAGLLLLAGCSGGGQTGQAAQDTTDTGTSAPSSTSGVSLPERTAPAKSLDLADPCTIITKQQQNNLGASQPPEKTSINEKIGCKYQKGDSGAKDGWFVFISVDPKRTAEEFVSKRPTGQEINISGYPAYKLKNFPNCQIVVDIANSGSLFINGGIRFQESRPDPCPIFTEFAETAVENLSEA</sequence>
<feature type="chain" id="PRO_5038619962" evidence="2">
    <location>
        <begin position="25"/>
        <end position="193"/>
    </location>
</feature>
<evidence type="ECO:0000256" key="1">
    <source>
        <dbReference type="SAM" id="MobiDB-lite"/>
    </source>
</evidence>
<protein>
    <submittedName>
        <fullName evidence="3">DUF3558 domain-containing protein</fullName>
    </submittedName>
</protein>
<name>A0A223RS84_9ACTN</name>
<feature type="compositionally biased region" description="Low complexity" evidence="1">
    <location>
        <begin position="28"/>
        <end position="39"/>
    </location>
</feature>
<dbReference type="OrthoDB" id="5187935at2"/>
<organism evidence="3 4">
    <name type="scientific">Actinopolyspora erythraea</name>
    <dbReference type="NCBI Taxonomy" id="414996"/>
    <lineage>
        <taxon>Bacteria</taxon>
        <taxon>Bacillati</taxon>
        <taxon>Actinomycetota</taxon>
        <taxon>Actinomycetes</taxon>
        <taxon>Actinopolysporales</taxon>
        <taxon>Actinopolysporaceae</taxon>
        <taxon>Actinopolyspora</taxon>
    </lineage>
</organism>
<feature type="signal peptide" evidence="2">
    <location>
        <begin position="1"/>
        <end position="24"/>
    </location>
</feature>
<evidence type="ECO:0000313" key="3">
    <source>
        <dbReference type="EMBL" id="ASU78711.1"/>
    </source>
</evidence>
<accession>A0A223RS84</accession>
<dbReference type="Pfam" id="PF12079">
    <property type="entry name" value="DUF3558"/>
    <property type="match status" value="1"/>
</dbReference>
<feature type="region of interest" description="Disordered" evidence="1">
    <location>
        <begin position="26"/>
        <end position="55"/>
    </location>
</feature>
<reference evidence="3 4" key="1">
    <citation type="submission" date="2017-08" db="EMBL/GenBank/DDBJ databases">
        <title>The complete genome sequence of moderately halophilic actinomycete Actinopolyspora erythraea YIM 90600, the producer of novel erythromycin, novel actinopolysporins A-C and tubercidin.</title>
        <authorList>
            <person name="Yin M."/>
            <person name="Tang S."/>
        </authorList>
    </citation>
    <scope>NUCLEOTIDE SEQUENCE [LARGE SCALE GENOMIC DNA]</scope>
    <source>
        <strain evidence="3 4">YIM 90600</strain>
    </source>
</reference>
<dbReference type="PROSITE" id="PS51257">
    <property type="entry name" value="PROKAR_LIPOPROTEIN"/>
    <property type="match status" value="1"/>
</dbReference>
<dbReference type="AlphaFoldDB" id="A0A223RS84"/>
<keyword evidence="2" id="KW-0732">Signal</keyword>
<evidence type="ECO:0000256" key="2">
    <source>
        <dbReference type="SAM" id="SignalP"/>
    </source>
</evidence>
<gene>
    <name evidence="3" type="ORF">CDG81_10980</name>
</gene>